<accession>A0AB34JRV7</accession>
<dbReference type="InterPro" id="IPR050281">
    <property type="entry name" value="Flavin_monoamine_oxidase"/>
</dbReference>
<dbReference type="GO" id="GO:0006598">
    <property type="term" value="P:polyamine catabolic process"/>
    <property type="evidence" value="ECO:0007669"/>
    <property type="project" value="TreeGrafter"/>
</dbReference>
<sequence>MRTPQPSPPPPAAPPHDVIIVGAGMAGVSAASTFRRHGLSSFALLEASSRLGGRVHTASFGAPYVRRLRVERGASFLSGGGRASHPLERAARRLSLRTARIAGGATNLSGWAAYNASGSRVDPHGRVAARAARVVACVRWLSYESEADMSIAAAAARCAAGRAAPPHEAALEAAMLWQSFAAESGLPASRQSLWGSVPDPTFSWFGPDEWMVIDPRGFEALLLEVASSRGSSHAERPPPLFANVHLHTHVNRISYSCSGVVVHSSDGRRYAAQYALVTLPIGVLQAAPALFAPRLPDAQAAALRKFTMSNYTKIYAQWREVWWDDELDKWLVASAADEVGPLTACRNLNHASLLPGSRTLLWDLAEPHSSEWEAMDDRRAQQALVAQLRRQFPSRRIPPPAAFLMTRYGRSPLSRGAYSAWSLGMTEEDHATMAAPLRAASHCRPRVFLSGEGMCASLSGYAHAALLAGRRDAMSVLYEVGRVRYRHKSMCDAKVWLPKDGREALRDGGSLAS</sequence>
<protein>
    <recommendedName>
        <fullName evidence="1">Amine oxidase domain-containing protein</fullName>
    </recommendedName>
</protein>
<dbReference type="AlphaFoldDB" id="A0AB34JRV7"/>
<evidence type="ECO:0000259" key="1">
    <source>
        <dbReference type="Pfam" id="PF01593"/>
    </source>
</evidence>
<dbReference type="GO" id="GO:0016491">
    <property type="term" value="F:oxidoreductase activity"/>
    <property type="evidence" value="ECO:0007669"/>
    <property type="project" value="InterPro"/>
</dbReference>
<dbReference type="EMBL" id="JBGBPQ010000004">
    <property type="protein sequence ID" value="KAL1524838.1"/>
    <property type="molecule type" value="Genomic_DNA"/>
</dbReference>
<dbReference type="InterPro" id="IPR002937">
    <property type="entry name" value="Amino_oxidase"/>
</dbReference>
<dbReference type="Proteomes" id="UP001515480">
    <property type="component" value="Unassembled WGS sequence"/>
</dbReference>
<dbReference type="Pfam" id="PF01593">
    <property type="entry name" value="Amino_oxidase"/>
    <property type="match status" value="1"/>
</dbReference>
<gene>
    <name evidence="2" type="ORF">AB1Y20_019718</name>
</gene>
<dbReference type="Gene3D" id="3.90.660.10">
    <property type="match status" value="1"/>
</dbReference>
<dbReference type="SUPFAM" id="SSF51905">
    <property type="entry name" value="FAD/NAD(P)-binding domain"/>
    <property type="match status" value="1"/>
</dbReference>
<proteinExistence type="predicted"/>
<name>A0AB34JRV7_PRYPA</name>
<comment type="caution">
    <text evidence="2">The sequence shown here is derived from an EMBL/GenBank/DDBJ whole genome shotgun (WGS) entry which is preliminary data.</text>
</comment>
<reference evidence="2 3" key="1">
    <citation type="journal article" date="2024" name="Science">
        <title>Giant polyketide synthase enzymes in the biosynthesis of giant marine polyether toxins.</title>
        <authorList>
            <person name="Fallon T.R."/>
            <person name="Shende V.V."/>
            <person name="Wierzbicki I.H."/>
            <person name="Pendleton A.L."/>
            <person name="Watervoot N.F."/>
            <person name="Auber R.P."/>
            <person name="Gonzalez D.J."/>
            <person name="Wisecaver J.H."/>
            <person name="Moore B.S."/>
        </authorList>
    </citation>
    <scope>NUCLEOTIDE SEQUENCE [LARGE SCALE GENOMIC DNA]</scope>
    <source>
        <strain evidence="2 3">12B1</strain>
    </source>
</reference>
<dbReference type="PANTHER" id="PTHR10742">
    <property type="entry name" value="FLAVIN MONOAMINE OXIDASE"/>
    <property type="match status" value="1"/>
</dbReference>
<dbReference type="InterPro" id="IPR036188">
    <property type="entry name" value="FAD/NAD-bd_sf"/>
</dbReference>
<dbReference type="SUPFAM" id="SSF54373">
    <property type="entry name" value="FAD-linked reductases, C-terminal domain"/>
    <property type="match status" value="1"/>
</dbReference>
<feature type="domain" description="Amine oxidase" evidence="1">
    <location>
        <begin position="25"/>
        <end position="477"/>
    </location>
</feature>
<keyword evidence="3" id="KW-1185">Reference proteome</keyword>
<dbReference type="Gene3D" id="3.50.50.60">
    <property type="entry name" value="FAD/NAD(P)-binding domain"/>
    <property type="match status" value="1"/>
</dbReference>
<dbReference type="PANTHER" id="PTHR10742:SF313">
    <property type="entry name" value="AMINE OXIDASE"/>
    <property type="match status" value="1"/>
</dbReference>
<evidence type="ECO:0000313" key="2">
    <source>
        <dbReference type="EMBL" id="KAL1524838.1"/>
    </source>
</evidence>
<organism evidence="2 3">
    <name type="scientific">Prymnesium parvum</name>
    <name type="common">Toxic golden alga</name>
    <dbReference type="NCBI Taxonomy" id="97485"/>
    <lineage>
        <taxon>Eukaryota</taxon>
        <taxon>Haptista</taxon>
        <taxon>Haptophyta</taxon>
        <taxon>Prymnesiophyceae</taxon>
        <taxon>Prymnesiales</taxon>
        <taxon>Prymnesiaceae</taxon>
        <taxon>Prymnesium</taxon>
    </lineage>
</organism>
<evidence type="ECO:0000313" key="3">
    <source>
        <dbReference type="Proteomes" id="UP001515480"/>
    </source>
</evidence>